<gene>
    <name evidence="2" type="ORF">GQX73_g4523</name>
</gene>
<reference evidence="2 3" key="1">
    <citation type="submission" date="2019-12" db="EMBL/GenBank/DDBJ databases">
        <title>Draft genome sequence of the ascomycete Xylaria multiplex DSM 110363.</title>
        <authorList>
            <person name="Buettner E."/>
            <person name="Kellner H."/>
        </authorList>
    </citation>
    <scope>NUCLEOTIDE SEQUENCE [LARGE SCALE GENOMIC DNA]</scope>
    <source>
        <strain evidence="2 3">DSM 110363</strain>
    </source>
</reference>
<accession>A0A7C8MZ04</accession>
<feature type="compositionally biased region" description="Basic and acidic residues" evidence="1">
    <location>
        <begin position="458"/>
        <end position="472"/>
    </location>
</feature>
<protein>
    <submittedName>
        <fullName evidence="2">Uncharacterized protein</fullName>
    </submittedName>
</protein>
<keyword evidence="3" id="KW-1185">Reference proteome</keyword>
<evidence type="ECO:0000313" key="2">
    <source>
        <dbReference type="EMBL" id="KAF2969074.1"/>
    </source>
</evidence>
<proteinExistence type="predicted"/>
<dbReference type="AlphaFoldDB" id="A0A7C8MZ04"/>
<comment type="caution">
    <text evidence="2">The sequence shown here is derived from an EMBL/GenBank/DDBJ whole genome shotgun (WGS) entry which is preliminary data.</text>
</comment>
<sequence length="472" mass="53758">MALEAWRSHEKSEGYVSVLMEMPYATPERTITHLKERRPWYGKIQLPIRSDTGRDEGVKHLECHDLDCLLAVIRMLIAGRFIPENKYRRSAIMTCAFHRFGQDEPADYKAREMLISKLFPDYLDNLDILQAKLTFGNLMKHPGIDKVIFGDPSFGLKNNLLLSFNKGLEQSASYRFHPSSFEDMTNESEVKWDGIETLGKTVADQSADIDRVAENEAADGTKIFRRYCNVPQFIRVLFTPTEGHPRCFDDVREFQLVAPVLQPDGAGMLEEAMSDWSYRLAAVVRINPEDPVGDQTEVRVYNAYGRMIRPHRAGIIKADSKWKLGDPKFSFMLFYSRWDPVPPEMLYHVPAHLDPPAEYRSPSPDYIFDNPMLPVWDPKSPSRDEEDEARSDTRTSDSPLDLGLPSNVNATRRNSRARVEDSPSDLGLPSNVNTTRHNNRTTVEDSSSDLGLPSNVSGKRDSQGYREPTRRG</sequence>
<feature type="compositionally biased region" description="Polar residues" evidence="1">
    <location>
        <begin position="444"/>
        <end position="457"/>
    </location>
</feature>
<evidence type="ECO:0000256" key="1">
    <source>
        <dbReference type="SAM" id="MobiDB-lite"/>
    </source>
</evidence>
<dbReference type="EMBL" id="WUBL01000041">
    <property type="protein sequence ID" value="KAF2969074.1"/>
    <property type="molecule type" value="Genomic_DNA"/>
</dbReference>
<name>A0A7C8MZ04_9PEZI</name>
<dbReference type="Proteomes" id="UP000481858">
    <property type="component" value="Unassembled WGS sequence"/>
</dbReference>
<feature type="region of interest" description="Disordered" evidence="1">
    <location>
        <begin position="370"/>
        <end position="472"/>
    </location>
</feature>
<dbReference type="OrthoDB" id="4767533at2759"/>
<dbReference type="InParanoid" id="A0A7C8MZ04"/>
<evidence type="ECO:0000313" key="3">
    <source>
        <dbReference type="Proteomes" id="UP000481858"/>
    </source>
</evidence>
<organism evidence="2 3">
    <name type="scientific">Xylaria multiplex</name>
    <dbReference type="NCBI Taxonomy" id="323545"/>
    <lineage>
        <taxon>Eukaryota</taxon>
        <taxon>Fungi</taxon>
        <taxon>Dikarya</taxon>
        <taxon>Ascomycota</taxon>
        <taxon>Pezizomycotina</taxon>
        <taxon>Sordariomycetes</taxon>
        <taxon>Xylariomycetidae</taxon>
        <taxon>Xylariales</taxon>
        <taxon>Xylariaceae</taxon>
        <taxon>Xylaria</taxon>
    </lineage>
</organism>